<dbReference type="EMBL" id="LFKP01000005">
    <property type="protein sequence ID" value="OHV97116.1"/>
    <property type="molecule type" value="Genomic_DNA"/>
</dbReference>
<proteinExistence type="predicted"/>
<feature type="domain" description="Flavodoxin-like fold" evidence="2">
    <location>
        <begin position="2"/>
        <end position="159"/>
    </location>
</feature>
<evidence type="ECO:0000313" key="4">
    <source>
        <dbReference type="Proteomes" id="UP000179840"/>
    </source>
</evidence>
<reference evidence="3 4" key="1">
    <citation type="submission" date="2015-06" db="EMBL/GenBank/DDBJ databases">
        <title>Draft genome sequencing of a biphenyl-degrading bacterium, Janthinobacterium lividum MEG1.</title>
        <authorList>
            <person name="Shimodaira J."/>
            <person name="Hatta T."/>
        </authorList>
    </citation>
    <scope>NUCLEOTIDE SEQUENCE [LARGE SCALE GENOMIC DNA]</scope>
    <source>
        <strain evidence="3 4">MEG1</strain>
    </source>
</reference>
<evidence type="ECO:0000313" key="3">
    <source>
        <dbReference type="EMBL" id="OHV97116.1"/>
    </source>
</evidence>
<organism evidence="3 4">
    <name type="scientific">Janthinobacterium lividum</name>
    <dbReference type="NCBI Taxonomy" id="29581"/>
    <lineage>
        <taxon>Bacteria</taxon>
        <taxon>Pseudomonadati</taxon>
        <taxon>Pseudomonadota</taxon>
        <taxon>Betaproteobacteria</taxon>
        <taxon>Burkholderiales</taxon>
        <taxon>Oxalobacteraceae</taxon>
        <taxon>Janthinobacterium</taxon>
    </lineage>
</organism>
<protein>
    <recommendedName>
        <fullName evidence="2">Flavodoxin-like fold domain-containing protein</fullName>
    </recommendedName>
</protein>
<keyword evidence="1" id="KW-0560">Oxidoreductase</keyword>
<dbReference type="Pfam" id="PF02525">
    <property type="entry name" value="Flavodoxin_2"/>
    <property type="match status" value="1"/>
</dbReference>
<dbReference type="SUPFAM" id="SSF52218">
    <property type="entry name" value="Flavoproteins"/>
    <property type="match status" value="1"/>
</dbReference>
<dbReference type="Gene3D" id="3.40.50.360">
    <property type="match status" value="1"/>
</dbReference>
<dbReference type="PANTHER" id="PTHR47307">
    <property type="entry name" value="GLUTATHIONE-REGULATED POTASSIUM-EFFLUX SYSTEM ANCILLARY PROTEIN KEFG"/>
    <property type="match status" value="1"/>
</dbReference>
<dbReference type="Proteomes" id="UP000179840">
    <property type="component" value="Unassembled WGS sequence"/>
</dbReference>
<name>A0A1S1UA09_9BURK</name>
<dbReference type="InterPro" id="IPR029039">
    <property type="entry name" value="Flavoprotein-like_sf"/>
</dbReference>
<dbReference type="PANTHER" id="PTHR47307:SF1">
    <property type="entry name" value="GLUTATHIONE-REGULATED POTASSIUM-EFFLUX SYSTEM ANCILLARY PROTEIN KEFG"/>
    <property type="match status" value="1"/>
</dbReference>
<gene>
    <name evidence="3" type="ORF">AKG95_07465</name>
</gene>
<accession>A0A1S1UA09</accession>
<dbReference type="GO" id="GO:0010181">
    <property type="term" value="F:FMN binding"/>
    <property type="evidence" value="ECO:0007669"/>
    <property type="project" value="TreeGrafter"/>
</dbReference>
<dbReference type="GO" id="GO:0009055">
    <property type="term" value="F:electron transfer activity"/>
    <property type="evidence" value="ECO:0007669"/>
    <property type="project" value="TreeGrafter"/>
</dbReference>
<evidence type="ECO:0000259" key="2">
    <source>
        <dbReference type="Pfam" id="PF02525"/>
    </source>
</evidence>
<dbReference type="InterPro" id="IPR003680">
    <property type="entry name" value="Flavodoxin_fold"/>
</dbReference>
<dbReference type="GO" id="GO:0003955">
    <property type="term" value="F:NAD(P)H dehydrogenase (quinone) activity"/>
    <property type="evidence" value="ECO:0007669"/>
    <property type="project" value="TreeGrafter"/>
</dbReference>
<evidence type="ECO:0000256" key="1">
    <source>
        <dbReference type="ARBA" id="ARBA00023002"/>
    </source>
</evidence>
<sequence length="180" mass="20462">MMKTLVIVFHPSIATSVANKRWLQELAQYPDRYTIHDVYQAYPDGKIDVAREQALVEEHANVVMQFPVYWFNCPPMMKQWLDEVLAYGWAYGTGGDAFQDRKVALAVTAGIRQQDFTPQGKWHVTLAQLLAPFDVTLAYIGADSRRFFAFYGAEDGPKEVGYAGRLARSAQEYERFLAAL</sequence>
<comment type="caution">
    <text evidence="3">The sequence shown here is derived from an EMBL/GenBank/DDBJ whole genome shotgun (WGS) entry which is preliminary data.</text>
</comment>
<dbReference type="RefSeq" id="WP_071076258.1">
    <property type="nucleotide sequence ID" value="NZ_LFKP01000005.1"/>
</dbReference>
<dbReference type="AlphaFoldDB" id="A0A1S1UA09"/>
<dbReference type="InterPro" id="IPR046980">
    <property type="entry name" value="KefG/KefF"/>
</dbReference>